<proteinExistence type="predicted"/>
<evidence type="ECO:0000313" key="2">
    <source>
        <dbReference type="EMBL" id="MBW0507699.1"/>
    </source>
</evidence>
<feature type="compositionally biased region" description="Basic and acidic residues" evidence="1">
    <location>
        <begin position="168"/>
        <end position="179"/>
    </location>
</feature>
<evidence type="ECO:0000313" key="3">
    <source>
        <dbReference type="Proteomes" id="UP000765509"/>
    </source>
</evidence>
<gene>
    <name evidence="2" type="ORF">O181_047414</name>
</gene>
<evidence type="ECO:0000256" key="1">
    <source>
        <dbReference type="SAM" id="MobiDB-lite"/>
    </source>
</evidence>
<comment type="caution">
    <text evidence="2">The sequence shown here is derived from an EMBL/GenBank/DDBJ whole genome shotgun (WGS) entry which is preliminary data.</text>
</comment>
<name>A0A9Q3HM24_9BASI</name>
<feature type="region of interest" description="Disordered" evidence="1">
    <location>
        <begin position="143"/>
        <end position="179"/>
    </location>
</feature>
<feature type="non-terminal residue" evidence="2">
    <location>
        <position position="1"/>
    </location>
</feature>
<feature type="compositionally biased region" description="Polar residues" evidence="1">
    <location>
        <begin position="72"/>
        <end position="85"/>
    </location>
</feature>
<dbReference type="Proteomes" id="UP000765509">
    <property type="component" value="Unassembled WGS sequence"/>
</dbReference>
<sequence>FEDNPTEANQTTVERLVEETCPSSPTPILIQKKKAKKLEFPGPTIQDSEDGAGLRGRIDPSKGKRKGKIPSGTESTQGSASSQRQVPEMPMISEPELELSMSDSNRYKSHKEGSYRHLNEPVQELYTVYKEKHWKIKDHVVPCQKEGGNQGRSPSNFYQQAPTQPTSPRREEEQEKKQEKTIFFKLQDSKNLKRCNGQCFQHNQNLYGIQGEGGAKNETTSFPKEITLSHDVINTFKEIKNSILPLKEIKYRLLSLQEINNSLSSSTKTVVQNKKEIYSIKFIVENNKPKVLTENTQKLIQGQQELYKYIKYIKDKTLTITYDVSIDNLIEKLNKLSISVEKFEDKTSSHQKLLLENVEKSDEARMNLKDDIKSEIRLITEKMDKISEANLNMPSTPFSPTTSTVKPKEEITNKFMKELIYQGNNQVLMKEAPQLKEWPTFTGVVEYDHMSFIKTIDMLQENYAIPDELITARLHSLFEKSAEKMVLWHKANKWQKYLVLVETRNNHQVG</sequence>
<keyword evidence="3" id="KW-1185">Reference proteome</keyword>
<protein>
    <submittedName>
        <fullName evidence="2">Uncharacterized protein</fullName>
    </submittedName>
</protein>
<feature type="compositionally biased region" description="Polar residues" evidence="1">
    <location>
        <begin position="151"/>
        <end position="167"/>
    </location>
</feature>
<dbReference type="AlphaFoldDB" id="A0A9Q3HM24"/>
<dbReference type="EMBL" id="AVOT02019866">
    <property type="protein sequence ID" value="MBW0507699.1"/>
    <property type="molecule type" value="Genomic_DNA"/>
</dbReference>
<feature type="region of interest" description="Disordered" evidence="1">
    <location>
        <begin position="1"/>
        <end position="115"/>
    </location>
</feature>
<accession>A0A9Q3HM24</accession>
<feature type="compositionally biased region" description="Polar residues" evidence="1">
    <location>
        <begin position="1"/>
        <end position="13"/>
    </location>
</feature>
<reference evidence="2" key="1">
    <citation type="submission" date="2021-03" db="EMBL/GenBank/DDBJ databases">
        <title>Draft genome sequence of rust myrtle Austropuccinia psidii MF-1, a brazilian biotype.</title>
        <authorList>
            <person name="Quecine M.C."/>
            <person name="Pachon D.M.R."/>
            <person name="Bonatelli M.L."/>
            <person name="Correr F.H."/>
            <person name="Franceschini L.M."/>
            <person name="Leite T.F."/>
            <person name="Margarido G.R.A."/>
            <person name="Almeida C.A."/>
            <person name="Ferrarezi J.A."/>
            <person name="Labate C.A."/>
        </authorList>
    </citation>
    <scope>NUCLEOTIDE SEQUENCE</scope>
    <source>
        <strain evidence="2">MF-1</strain>
    </source>
</reference>
<organism evidence="2 3">
    <name type="scientific">Austropuccinia psidii MF-1</name>
    <dbReference type="NCBI Taxonomy" id="1389203"/>
    <lineage>
        <taxon>Eukaryota</taxon>
        <taxon>Fungi</taxon>
        <taxon>Dikarya</taxon>
        <taxon>Basidiomycota</taxon>
        <taxon>Pucciniomycotina</taxon>
        <taxon>Pucciniomycetes</taxon>
        <taxon>Pucciniales</taxon>
        <taxon>Sphaerophragmiaceae</taxon>
        <taxon>Austropuccinia</taxon>
    </lineage>
</organism>